<protein>
    <submittedName>
        <fullName evidence="2">Uncharacterized protein</fullName>
    </submittedName>
</protein>
<keyword evidence="1" id="KW-0812">Transmembrane</keyword>
<proteinExistence type="predicted"/>
<keyword evidence="1" id="KW-1133">Transmembrane helix</keyword>
<gene>
    <name evidence="2" type="ORF">TNIN_435341</name>
</gene>
<sequence>SAPGSTYARLKSSWKRLLFGALLGSGGFSYLLLNSQSRPFKWLFASFLAGPASLTLVNLAVMDVSSIIEILWGNSFRMDFSH</sequence>
<reference evidence="2" key="1">
    <citation type="submission" date="2020-08" db="EMBL/GenBank/DDBJ databases">
        <title>Multicomponent nature underlies the extraordinary mechanical properties of spider dragline silk.</title>
        <authorList>
            <person name="Kono N."/>
            <person name="Nakamura H."/>
            <person name="Mori M."/>
            <person name="Yoshida Y."/>
            <person name="Ohtoshi R."/>
            <person name="Malay A.D."/>
            <person name="Moran D.A.P."/>
            <person name="Tomita M."/>
            <person name="Numata K."/>
            <person name="Arakawa K."/>
        </authorList>
    </citation>
    <scope>NUCLEOTIDE SEQUENCE</scope>
</reference>
<accession>A0A8X7C3Z5</accession>
<keyword evidence="3" id="KW-1185">Reference proteome</keyword>
<organism evidence="2 3">
    <name type="scientific">Trichonephila inaurata madagascariensis</name>
    <dbReference type="NCBI Taxonomy" id="2747483"/>
    <lineage>
        <taxon>Eukaryota</taxon>
        <taxon>Metazoa</taxon>
        <taxon>Ecdysozoa</taxon>
        <taxon>Arthropoda</taxon>
        <taxon>Chelicerata</taxon>
        <taxon>Arachnida</taxon>
        <taxon>Araneae</taxon>
        <taxon>Araneomorphae</taxon>
        <taxon>Entelegynae</taxon>
        <taxon>Araneoidea</taxon>
        <taxon>Nephilidae</taxon>
        <taxon>Trichonephila</taxon>
        <taxon>Trichonephila inaurata</taxon>
    </lineage>
</organism>
<feature type="transmembrane region" description="Helical" evidence="1">
    <location>
        <begin position="17"/>
        <end position="33"/>
    </location>
</feature>
<comment type="caution">
    <text evidence="2">The sequence shown here is derived from an EMBL/GenBank/DDBJ whole genome shotgun (WGS) entry which is preliminary data.</text>
</comment>
<evidence type="ECO:0000313" key="2">
    <source>
        <dbReference type="EMBL" id="GFY53193.1"/>
    </source>
</evidence>
<dbReference type="AlphaFoldDB" id="A0A8X7C3Z5"/>
<evidence type="ECO:0000256" key="1">
    <source>
        <dbReference type="SAM" id="Phobius"/>
    </source>
</evidence>
<dbReference type="Proteomes" id="UP000886998">
    <property type="component" value="Unassembled WGS sequence"/>
</dbReference>
<feature type="non-terminal residue" evidence="2">
    <location>
        <position position="1"/>
    </location>
</feature>
<name>A0A8X7C3Z5_9ARAC</name>
<evidence type="ECO:0000313" key="3">
    <source>
        <dbReference type="Proteomes" id="UP000886998"/>
    </source>
</evidence>
<keyword evidence="1" id="KW-0472">Membrane</keyword>
<dbReference type="EMBL" id="BMAV01009144">
    <property type="protein sequence ID" value="GFY53193.1"/>
    <property type="molecule type" value="Genomic_DNA"/>
</dbReference>